<reference evidence="1 2" key="1">
    <citation type="submission" date="2017-04" db="EMBL/GenBank/DDBJ databases">
        <authorList>
            <person name="Afonso C.L."/>
            <person name="Miller P.J."/>
            <person name="Scott M.A."/>
            <person name="Spackman E."/>
            <person name="Goraichik I."/>
            <person name="Dimitrov K.M."/>
            <person name="Suarez D.L."/>
            <person name="Swayne D.E."/>
        </authorList>
    </citation>
    <scope>NUCLEOTIDE SEQUENCE [LARGE SCALE GENOMIC DNA]</scope>
    <source>
        <strain evidence="1 2">KR-140</strain>
    </source>
</reference>
<dbReference type="EMBL" id="FWWU01000009">
    <property type="protein sequence ID" value="SMB91209.1"/>
    <property type="molecule type" value="Genomic_DNA"/>
</dbReference>
<evidence type="ECO:0000313" key="1">
    <source>
        <dbReference type="EMBL" id="SMB91209.1"/>
    </source>
</evidence>
<gene>
    <name evidence="1" type="ORF">SAMN00790413_01043</name>
</gene>
<dbReference type="OrthoDB" id="70835at2"/>
<evidence type="ECO:0000313" key="2">
    <source>
        <dbReference type="Proteomes" id="UP000192582"/>
    </source>
</evidence>
<dbReference type="Proteomes" id="UP000192582">
    <property type="component" value="Unassembled WGS sequence"/>
</dbReference>
<keyword evidence="2" id="KW-1185">Reference proteome</keyword>
<organism evidence="1 2">
    <name type="scientific">Deinococcus hopiensis KR-140</name>
    <dbReference type="NCBI Taxonomy" id="695939"/>
    <lineage>
        <taxon>Bacteria</taxon>
        <taxon>Thermotogati</taxon>
        <taxon>Deinococcota</taxon>
        <taxon>Deinococci</taxon>
        <taxon>Deinococcales</taxon>
        <taxon>Deinococcaceae</taxon>
        <taxon>Deinococcus</taxon>
    </lineage>
</organism>
<protein>
    <submittedName>
        <fullName evidence="1">Uncharacterized protein</fullName>
    </submittedName>
</protein>
<dbReference type="STRING" id="695939.SAMN00790413_01043"/>
<proteinExistence type="predicted"/>
<dbReference type="AlphaFoldDB" id="A0A1W1VCS6"/>
<name>A0A1W1VCS6_9DEIO</name>
<accession>A0A1W1VCS6</accession>
<sequence length="60" mass="6642">MDGENANFVEASRLLDRASQVKKIEEVILPTPAPIGNPVAHQLHRTLATPPWPARCWAAR</sequence>
<dbReference type="RefSeq" id="WP_084048599.1">
    <property type="nucleotide sequence ID" value="NZ_FWWU01000009.1"/>
</dbReference>